<keyword evidence="3" id="KW-0805">Transcription regulation</keyword>
<dbReference type="SMART" id="SM00448">
    <property type="entry name" value="REC"/>
    <property type="match status" value="1"/>
</dbReference>
<proteinExistence type="predicted"/>
<keyword evidence="4 7" id="KW-0238">DNA-binding</keyword>
<dbReference type="InterPro" id="IPR039420">
    <property type="entry name" value="WalR-like"/>
</dbReference>
<evidence type="ECO:0000259" key="9">
    <source>
        <dbReference type="PROSITE" id="PS51755"/>
    </source>
</evidence>
<dbReference type="EMBL" id="BMOB01000006">
    <property type="protein sequence ID" value="GGI87817.1"/>
    <property type="molecule type" value="Genomic_DNA"/>
</dbReference>
<dbReference type="PROSITE" id="PS51755">
    <property type="entry name" value="OMPR_PHOB"/>
    <property type="match status" value="1"/>
</dbReference>
<dbReference type="Proteomes" id="UP000630149">
    <property type="component" value="Unassembled WGS sequence"/>
</dbReference>
<feature type="domain" description="OmpR/PhoB-type" evidence="9">
    <location>
        <begin position="127"/>
        <end position="224"/>
    </location>
</feature>
<sequence>MEKVFILVVEDNKKLASYLKDCLEEEGYRVAIESRGDKAAFRILREQPDLVVLDIMLPGMDGTQICHTVRHDYTGKILMLTAINDLQSEVDLLNLGADDYLSKPISEDRLSARIKALLRRPNLVHEEKVLSFGPLEININDQSVTFSKQKVSISPTEFALLALLAKNQGKVLSRDNICFTLYGREYDGVDRGIDLKISRLRKALSDEKGEKIKTLHGKGYIFITKAW</sequence>
<reference evidence="10" key="2">
    <citation type="submission" date="2020-09" db="EMBL/GenBank/DDBJ databases">
        <authorList>
            <person name="Sun Q."/>
            <person name="Ohkuma M."/>
        </authorList>
    </citation>
    <scope>NUCLEOTIDE SEQUENCE</scope>
    <source>
        <strain evidence="10">JCM 13919</strain>
    </source>
</reference>
<dbReference type="InterPro" id="IPR001867">
    <property type="entry name" value="OmpR/PhoB-type_DNA-bd"/>
</dbReference>
<feature type="domain" description="Response regulatory" evidence="8">
    <location>
        <begin position="5"/>
        <end position="118"/>
    </location>
</feature>
<dbReference type="CDD" id="cd00383">
    <property type="entry name" value="trans_reg_C"/>
    <property type="match status" value="1"/>
</dbReference>
<dbReference type="InterPro" id="IPR011006">
    <property type="entry name" value="CheY-like_superfamily"/>
</dbReference>
<evidence type="ECO:0000256" key="3">
    <source>
        <dbReference type="ARBA" id="ARBA00023015"/>
    </source>
</evidence>
<keyword evidence="1 6" id="KW-0597">Phosphoprotein</keyword>
<dbReference type="RefSeq" id="WP_131776861.1">
    <property type="nucleotide sequence ID" value="NZ_BMOB01000006.1"/>
</dbReference>
<dbReference type="GO" id="GO:0005829">
    <property type="term" value="C:cytosol"/>
    <property type="evidence" value="ECO:0007669"/>
    <property type="project" value="TreeGrafter"/>
</dbReference>
<evidence type="ECO:0000259" key="8">
    <source>
        <dbReference type="PROSITE" id="PS50110"/>
    </source>
</evidence>
<organism evidence="10 11">
    <name type="scientific">Legionella impletisoli</name>
    <dbReference type="NCBI Taxonomy" id="343510"/>
    <lineage>
        <taxon>Bacteria</taxon>
        <taxon>Pseudomonadati</taxon>
        <taxon>Pseudomonadota</taxon>
        <taxon>Gammaproteobacteria</taxon>
        <taxon>Legionellales</taxon>
        <taxon>Legionellaceae</taxon>
        <taxon>Legionella</taxon>
    </lineage>
</organism>
<evidence type="ECO:0000313" key="10">
    <source>
        <dbReference type="EMBL" id="GGI87817.1"/>
    </source>
</evidence>
<feature type="DNA-binding region" description="OmpR/PhoB-type" evidence="7">
    <location>
        <begin position="127"/>
        <end position="224"/>
    </location>
</feature>
<dbReference type="GO" id="GO:0032993">
    <property type="term" value="C:protein-DNA complex"/>
    <property type="evidence" value="ECO:0007669"/>
    <property type="project" value="TreeGrafter"/>
</dbReference>
<comment type="caution">
    <text evidence="10">The sequence shown here is derived from an EMBL/GenBank/DDBJ whole genome shotgun (WGS) entry which is preliminary data.</text>
</comment>
<feature type="modified residue" description="4-aspartylphosphate" evidence="6">
    <location>
        <position position="54"/>
    </location>
</feature>
<evidence type="ECO:0000256" key="6">
    <source>
        <dbReference type="PROSITE-ProRule" id="PRU00169"/>
    </source>
</evidence>
<evidence type="ECO:0000313" key="11">
    <source>
        <dbReference type="Proteomes" id="UP000630149"/>
    </source>
</evidence>
<keyword evidence="5" id="KW-0804">Transcription</keyword>
<dbReference type="InterPro" id="IPR001789">
    <property type="entry name" value="Sig_transdc_resp-reg_receiver"/>
</dbReference>
<dbReference type="Pfam" id="PF00072">
    <property type="entry name" value="Response_reg"/>
    <property type="match status" value="1"/>
</dbReference>
<dbReference type="PROSITE" id="PS50110">
    <property type="entry name" value="RESPONSE_REGULATORY"/>
    <property type="match status" value="1"/>
</dbReference>
<dbReference type="SMART" id="SM00862">
    <property type="entry name" value="Trans_reg_C"/>
    <property type="match status" value="1"/>
</dbReference>
<accession>A0A917NC36</accession>
<gene>
    <name evidence="10" type="primary">rstA</name>
    <name evidence="10" type="ORF">GCM10007966_15700</name>
</gene>
<dbReference type="PANTHER" id="PTHR48111">
    <property type="entry name" value="REGULATOR OF RPOS"/>
    <property type="match status" value="1"/>
</dbReference>
<evidence type="ECO:0000256" key="5">
    <source>
        <dbReference type="ARBA" id="ARBA00023163"/>
    </source>
</evidence>
<dbReference type="Gene3D" id="1.10.10.10">
    <property type="entry name" value="Winged helix-like DNA-binding domain superfamily/Winged helix DNA-binding domain"/>
    <property type="match status" value="1"/>
</dbReference>
<evidence type="ECO:0000256" key="7">
    <source>
        <dbReference type="PROSITE-ProRule" id="PRU01091"/>
    </source>
</evidence>
<keyword evidence="11" id="KW-1185">Reference proteome</keyword>
<evidence type="ECO:0000256" key="2">
    <source>
        <dbReference type="ARBA" id="ARBA00023012"/>
    </source>
</evidence>
<dbReference type="GO" id="GO:0006355">
    <property type="term" value="P:regulation of DNA-templated transcription"/>
    <property type="evidence" value="ECO:0007669"/>
    <property type="project" value="InterPro"/>
</dbReference>
<evidence type="ECO:0000256" key="4">
    <source>
        <dbReference type="ARBA" id="ARBA00023125"/>
    </source>
</evidence>
<name>A0A917NC36_9GAMM</name>
<dbReference type="InterPro" id="IPR036388">
    <property type="entry name" value="WH-like_DNA-bd_sf"/>
</dbReference>
<dbReference type="GO" id="GO:0000156">
    <property type="term" value="F:phosphorelay response regulator activity"/>
    <property type="evidence" value="ECO:0007669"/>
    <property type="project" value="TreeGrafter"/>
</dbReference>
<dbReference type="PANTHER" id="PTHR48111:SF47">
    <property type="entry name" value="TRANSCRIPTIONAL REGULATORY PROTEIN RSTA"/>
    <property type="match status" value="1"/>
</dbReference>
<protein>
    <submittedName>
        <fullName evidence="10">DNA-binding response regulator</fullName>
    </submittedName>
</protein>
<dbReference type="Pfam" id="PF00486">
    <property type="entry name" value="Trans_reg_C"/>
    <property type="match status" value="1"/>
</dbReference>
<dbReference type="GO" id="GO:0000976">
    <property type="term" value="F:transcription cis-regulatory region binding"/>
    <property type="evidence" value="ECO:0007669"/>
    <property type="project" value="TreeGrafter"/>
</dbReference>
<dbReference type="OrthoDB" id="9802426at2"/>
<evidence type="ECO:0000256" key="1">
    <source>
        <dbReference type="ARBA" id="ARBA00022553"/>
    </source>
</evidence>
<dbReference type="Gene3D" id="3.40.50.2300">
    <property type="match status" value="1"/>
</dbReference>
<keyword evidence="2" id="KW-0902">Two-component regulatory system</keyword>
<dbReference type="AlphaFoldDB" id="A0A917NC36"/>
<dbReference type="FunFam" id="3.40.50.2300:FF:000001">
    <property type="entry name" value="DNA-binding response regulator PhoB"/>
    <property type="match status" value="1"/>
</dbReference>
<reference evidence="10" key="1">
    <citation type="journal article" date="2014" name="Int. J. Syst. Evol. Microbiol.">
        <title>Complete genome sequence of Corynebacterium casei LMG S-19264T (=DSM 44701T), isolated from a smear-ripened cheese.</title>
        <authorList>
            <consortium name="US DOE Joint Genome Institute (JGI-PGF)"/>
            <person name="Walter F."/>
            <person name="Albersmeier A."/>
            <person name="Kalinowski J."/>
            <person name="Ruckert C."/>
        </authorList>
    </citation>
    <scope>NUCLEOTIDE SEQUENCE</scope>
    <source>
        <strain evidence="10">JCM 13919</strain>
    </source>
</reference>
<dbReference type="SUPFAM" id="SSF52172">
    <property type="entry name" value="CheY-like"/>
    <property type="match status" value="1"/>
</dbReference>